<proteinExistence type="predicted"/>
<gene>
    <name evidence="1" type="ORF">CCAP1982_LOCUS6152</name>
</gene>
<name>A0A811UK30_CERCA</name>
<comment type="caution">
    <text evidence="1">The sequence shown here is derived from an EMBL/GenBank/DDBJ whole genome shotgun (WGS) entry which is preliminary data.</text>
</comment>
<reference evidence="1" key="1">
    <citation type="submission" date="2020-11" db="EMBL/GenBank/DDBJ databases">
        <authorList>
            <person name="Whitehead M."/>
        </authorList>
    </citation>
    <scope>NUCLEOTIDE SEQUENCE</scope>
    <source>
        <strain evidence="1">EGII</strain>
    </source>
</reference>
<evidence type="ECO:0000313" key="1">
    <source>
        <dbReference type="EMBL" id="CAD6997513.1"/>
    </source>
</evidence>
<accession>A0A811UK30</accession>
<dbReference type="Proteomes" id="UP000606786">
    <property type="component" value="Unassembled WGS sequence"/>
</dbReference>
<organism evidence="1 2">
    <name type="scientific">Ceratitis capitata</name>
    <name type="common">Mediterranean fruit fly</name>
    <name type="synonym">Tephritis capitata</name>
    <dbReference type="NCBI Taxonomy" id="7213"/>
    <lineage>
        <taxon>Eukaryota</taxon>
        <taxon>Metazoa</taxon>
        <taxon>Ecdysozoa</taxon>
        <taxon>Arthropoda</taxon>
        <taxon>Hexapoda</taxon>
        <taxon>Insecta</taxon>
        <taxon>Pterygota</taxon>
        <taxon>Neoptera</taxon>
        <taxon>Endopterygota</taxon>
        <taxon>Diptera</taxon>
        <taxon>Brachycera</taxon>
        <taxon>Muscomorpha</taxon>
        <taxon>Tephritoidea</taxon>
        <taxon>Tephritidae</taxon>
        <taxon>Ceratitis</taxon>
        <taxon>Ceratitis</taxon>
    </lineage>
</organism>
<protein>
    <submittedName>
        <fullName evidence="1">(Mediterranean fruit fly) hypothetical protein</fullName>
    </submittedName>
</protein>
<dbReference type="AlphaFoldDB" id="A0A811UK30"/>
<keyword evidence="2" id="KW-1185">Reference proteome</keyword>
<evidence type="ECO:0000313" key="2">
    <source>
        <dbReference type="Proteomes" id="UP000606786"/>
    </source>
</evidence>
<sequence length="101" mass="10731">MLCFANASAAATTTTTAPRCLWLLTVKCDDVIQQVINLFEYQNVTVLVGEPPKSFSEQNILANGGEQRVTKSSNVAVCPGAIQAALMSYLLPKTGKIVAGE</sequence>
<dbReference type="EMBL" id="CAJHJT010000012">
    <property type="protein sequence ID" value="CAD6997513.1"/>
    <property type="molecule type" value="Genomic_DNA"/>
</dbReference>